<comment type="catalytic activity">
    <reaction evidence="7">
        <text>a 2'-deoxycytidine in DNA + S-adenosyl-L-methionine = an N(4)-methyl-2'-deoxycytidine in DNA + S-adenosyl-L-homocysteine + H(+)</text>
        <dbReference type="Rhea" id="RHEA:16857"/>
        <dbReference type="Rhea" id="RHEA-COMP:11369"/>
        <dbReference type="Rhea" id="RHEA-COMP:13674"/>
        <dbReference type="ChEBI" id="CHEBI:15378"/>
        <dbReference type="ChEBI" id="CHEBI:57856"/>
        <dbReference type="ChEBI" id="CHEBI:59789"/>
        <dbReference type="ChEBI" id="CHEBI:85452"/>
        <dbReference type="ChEBI" id="CHEBI:137933"/>
        <dbReference type="EC" id="2.1.1.113"/>
    </reaction>
</comment>
<dbReference type="EMBL" id="JAUSUR010000007">
    <property type="protein sequence ID" value="MDQ0362497.1"/>
    <property type="molecule type" value="Genomic_DNA"/>
</dbReference>
<dbReference type="PROSITE" id="PS00093">
    <property type="entry name" value="N4_MTASE"/>
    <property type="match status" value="1"/>
</dbReference>
<evidence type="ECO:0000256" key="2">
    <source>
        <dbReference type="ARBA" id="ARBA00022603"/>
    </source>
</evidence>
<dbReference type="PANTHER" id="PTHR13370">
    <property type="entry name" value="RNA METHYLASE-RELATED"/>
    <property type="match status" value="1"/>
</dbReference>
<dbReference type="GO" id="GO:0009007">
    <property type="term" value="F:site-specific DNA-methyltransferase (adenine-specific) activity"/>
    <property type="evidence" value="ECO:0007669"/>
    <property type="project" value="UniProtKB-EC"/>
</dbReference>
<organism evidence="11 12">
    <name type="scientific">Breznakia pachnodae</name>
    <dbReference type="NCBI Taxonomy" id="265178"/>
    <lineage>
        <taxon>Bacteria</taxon>
        <taxon>Bacillati</taxon>
        <taxon>Bacillota</taxon>
        <taxon>Erysipelotrichia</taxon>
        <taxon>Erysipelotrichales</taxon>
        <taxon>Erysipelotrichaceae</taxon>
        <taxon>Breznakia</taxon>
    </lineage>
</organism>
<comment type="caution">
    <text evidence="11">The sequence shown here is derived from an EMBL/GenBank/DDBJ whole genome shotgun (WGS) entry which is preliminary data.</text>
</comment>
<dbReference type="Gene3D" id="3.40.50.150">
    <property type="entry name" value="Vaccinia Virus protein VP39"/>
    <property type="match status" value="1"/>
</dbReference>
<dbReference type="Pfam" id="PF01555">
    <property type="entry name" value="N6_N4_Mtase"/>
    <property type="match status" value="1"/>
</dbReference>
<evidence type="ECO:0000313" key="11">
    <source>
        <dbReference type="EMBL" id="MDQ0362497.1"/>
    </source>
</evidence>
<protein>
    <recommendedName>
        <fullName evidence="8">Methyltransferase</fullName>
        <ecNumber evidence="8">2.1.1.-</ecNumber>
    </recommendedName>
</protein>
<evidence type="ECO:0000259" key="10">
    <source>
        <dbReference type="Pfam" id="PF01555"/>
    </source>
</evidence>
<feature type="compositionally biased region" description="Polar residues" evidence="9">
    <location>
        <begin position="192"/>
        <end position="204"/>
    </location>
</feature>
<dbReference type="InterPro" id="IPR001091">
    <property type="entry name" value="RM_Methyltransferase"/>
</dbReference>
<evidence type="ECO:0000313" key="12">
    <source>
        <dbReference type="Proteomes" id="UP001230220"/>
    </source>
</evidence>
<evidence type="ECO:0000256" key="3">
    <source>
        <dbReference type="ARBA" id="ARBA00022679"/>
    </source>
</evidence>
<sequence length="302" mass="35405">MINRLHEGDAREVIDQLEDNSVQLIITSPPYWGLRDYENHPNQLGQEETPHDYIDELILFFEKCKRVLKDDGVLFVNLADTYYGSNNGKGYQPKDNDKQVSNKGSGKSFLTYKDKSIRRKSLTGIPQRFMVKMIDHGWICRNEIIWKKNNVMPSAVKDRFTVEHENIYMFSKNEYYKFHQLKEKMKTKDTSNPRGSKGCSTPQSGRRHKCKQNKLYRNVRSVWEVNQQPLRIEHYATFPEKLATRMILCGSDEGDVVLDPFMGSGTTAKVAVRYNRNFIGIELVRRYIELEMERIDELFKET</sequence>
<dbReference type="Proteomes" id="UP001230220">
    <property type="component" value="Unassembled WGS sequence"/>
</dbReference>
<dbReference type="PRINTS" id="PR00508">
    <property type="entry name" value="S21N4MTFRASE"/>
</dbReference>
<dbReference type="SUPFAM" id="SSF53335">
    <property type="entry name" value="S-adenosyl-L-methionine-dependent methyltransferases"/>
    <property type="match status" value="1"/>
</dbReference>
<evidence type="ECO:0000256" key="7">
    <source>
        <dbReference type="ARBA" id="ARBA00049120"/>
    </source>
</evidence>
<evidence type="ECO:0000256" key="4">
    <source>
        <dbReference type="ARBA" id="ARBA00022691"/>
    </source>
</evidence>
<evidence type="ECO:0000256" key="5">
    <source>
        <dbReference type="ARBA" id="ARBA00022747"/>
    </source>
</evidence>
<keyword evidence="5" id="KW-0680">Restriction system</keyword>
<keyword evidence="12" id="KW-1185">Reference proteome</keyword>
<dbReference type="RefSeq" id="WP_307410169.1">
    <property type="nucleotide sequence ID" value="NZ_JAUSUR010000007.1"/>
</dbReference>
<dbReference type="GO" id="GO:0032259">
    <property type="term" value="P:methylation"/>
    <property type="evidence" value="ECO:0007669"/>
    <property type="project" value="UniProtKB-KW"/>
</dbReference>
<dbReference type="InterPro" id="IPR029063">
    <property type="entry name" value="SAM-dependent_MTases_sf"/>
</dbReference>
<dbReference type="InterPro" id="IPR017985">
    <property type="entry name" value="MeTrfase_CN4_CS"/>
</dbReference>
<accession>A0ABU0E6I1</accession>
<dbReference type="EC" id="2.1.1.-" evidence="8"/>
<feature type="domain" description="DNA methylase N-4/N-6" evidence="10">
    <location>
        <begin position="22"/>
        <end position="290"/>
    </location>
</feature>
<feature type="region of interest" description="Disordered" evidence="9">
    <location>
        <begin position="185"/>
        <end position="207"/>
    </location>
</feature>
<gene>
    <name evidence="11" type="ORF">J2S15_003251</name>
</gene>
<dbReference type="PANTHER" id="PTHR13370:SF3">
    <property type="entry name" value="TRNA (GUANINE(10)-N2)-METHYLTRANSFERASE HOMOLOG"/>
    <property type="match status" value="1"/>
</dbReference>
<comment type="similarity">
    <text evidence="1">Belongs to the N(4)/N(6)-methyltransferase family. N(4) subfamily.</text>
</comment>
<proteinExistence type="inferred from homology"/>
<name>A0ABU0E6I1_9FIRM</name>
<evidence type="ECO:0000256" key="8">
    <source>
        <dbReference type="RuleBase" id="RU362026"/>
    </source>
</evidence>
<keyword evidence="4" id="KW-0949">S-adenosyl-L-methionine</keyword>
<keyword evidence="2 11" id="KW-0489">Methyltransferase</keyword>
<evidence type="ECO:0000256" key="6">
    <source>
        <dbReference type="ARBA" id="ARBA00023125"/>
    </source>
</evidence>
<feature type="region of interest" description="Disordered" evidence="9">
    <location>
        <begin position="87"/>
        <end position="107"/>
    </location>
</feature>
<keyword evidence="6" id="KW-0238">DNA-binding</keyword>
<reference evidence="11 12" key="1">
    <citation type="submission" date="2023-07" db="EMBL/GenBank/DDBJ databases">
        <title>Genomic Encyclopedia of Type Strains, Phase IV (KMG-IV): sequencing the most valuable type-strain genomes for metagenomic binning, comparative biology and taxonomic classification.</title>
        <authorList>
            <person name="Goeker M."/>
        </authorList>
    </citation>
    <scope>NUCLEOTIDE SEQUENCE [LARGE SCALE GENOMIC DNA]</scope>
    <source>
        <strain evidence="11 12">DSM 16784</strain>
    </source>
</reference>
<evidence type="ECO:0000256" key="1">
    <source>
        <dbReference type="ARBA" id="ARBA00010203"/>
    </source>
</evidence>
<evidence type="ECO:0000256" key="9">
    <source>
        <dbReference type="SAM" id="MobiDB-lite"/>
    </source>
</evidence>
<dbReference type="InterPro" id="IPR002941">
    <property type="entry name" value="DNA_methylase_N4/N6"/>
</dbReference>
<keyword evidence="3 11" id="KW-0808">Transferase</keyword>